<dbReference type="Proteomes" id="UP000003789">
    <property type="component" value="Unassembled WGS sequence"/>
</dbReference>
<sequence length="26" mass="2841">MKKREIKILAAVASIFLLSLLVGRVA</sequence>
<protein>
    <submittedName>
        <fullName evidence="2">Uncharacterized protein</fullName>
    </submittedName>
</protein>
<dbReference type="HOGENOM" id="CLU_221741_0_0_6"/>
<feature type="transmembrane region" description="Helical" evidence="1">
    <location>
        <begin position="7"/>
        <end position="25"/>
    </location>
</feature>
<proteinExistence type="predicted"/>
<organism evidence="2 3">
    <name type="scientific">Photobacterium profundum 3TCK</name>
    <dbReference type="NCBI Taxonomy" id="314280"/>
    <lineage>
        <taxon>Bacteria</taxon>
        <taxon>Pseudomonadati</taxon>
        <taxon>Pseudomonadota</taxon>
        <taxon>Gammaproteobacteria</taxon>
        <taxon>Vibrionales</taxon>
        <taxon>Vibrionaceae</taxon>
        <taxon>Photobacterium</taxon>
    </lineage>
</organism>
<name>Q1Z396_9GAMM</name>
<dbReference type="AlphaFoldDB" id="Q1Z396"/>
<accession>Q1Z396</accession>
<dbReference type="EMBL" id="AAPH01000014">
    <property type="protein sequence ID" value="EAS43110.1"/>
    <property type="molecule type" value="Genomic_DNA"/>
</dbReference>
<gene>
    <name evidence="2" type="ORF">P3TCK_11709</name>
</gene>
<keyword evidence="1" id="KW-0472">Membrane</keyword>
<keyword evidence="1" id="KW-0812">Transmembrane</keyword>
<evidence type="ECO:0000313" key="2">
    <source>
        <dbReference type="EMBL" id="EAS43110.1"/>
    </source>
</evidence>
<keyword evidence="1" id="KW-1133">Transmembrane helix</keyword>
<comment type="caution">
    <text evidence="2">The sequence shown here is derived from an EMBL/GenBank/DDBJ whole genome shotgun (WGS) entry which is preliminary data.</text>
</comment>
<evidence type="ECO:0000313" key="3">
    <source>
        <dbReference type="Proteomes" id="UP000003789"/>
    </source>
</evidence>
<evidence type="ECO:0000256" key="1">
    <source>
        <dbReference type="SAM" id="Phobius"/>
    </source>
</evidence>
<reference evidence="2 3" key="1">
    <citation type="submission" date="2006-03" db="EMBL/GenBank/DDBJ databases">
        <authorList>
            <person name="Bartlett D.H."/>
            <person name="Valle G."/>
            <person name="Lauro F.M."/>
            <person name="Vezzi A."/>
            <person name="Simonato F."/>
            <person name="Eloe E."/>
            <person name="Vitulo N."/>
            <person name="Stratton T.K."/>
            <person name="D'angelo M."/>
            <person name="Ferriera S."/>
            <person name="Johnson J."/>
            <person name="Kravitz S."/>
            <person name="Beeson K."/>
            <person name="Sutton G."/>
            <person name="Rogers Y."/>
            <person name="Friedman R."/>
            <person name="Frazier M."/>
            <person name="Venter J.C."/>
        </authorList>
    </citation>
    <scope>NUCLEOTIDE SEQUENCE [LARGE SCALE GENOMIC DNA]</scope>
    <source>
        <strain evidence="2 3">3TCK</strain>
    </source>
</reference>